<dbReference type="OrthoDB" id="9912002at2"/>
<dbReference type="EMBL" id="AAWS01000072">
    <property type="protein sequence ID" value="EAY24368.1"/>
    <property type="molecule type" value="Genomic_DNA"/>
</dbReference>
<dbReference type="eggNOG" id="ENOG5033E0X">
    <property type="taxonomic scope" value="Bacteria"/>
</dbReference>
<accession>A1ZZ46</accession>
<dbReference type="AlphaFoldDB" id="A1ZZ46"/>
<organism evidence="1 2">
    <name type="scientific">Microscilla marina ATCC 23134</name>
    <dbReference type="NCBI Taxonomy" id="313606"/>
    <lineage>
        <taxon>Bacteria</taxon>
        <taxon>Pseudomonadati</taxon>
        <taxon>Bacteroidota</taxon>
        <taxon>Cytophagia</taxon>
        <taxon>Cytophagales</taxon>
        <taxon>Microscillaceae</taxon>
        <taxon>Microscilla</taxon>
    </lineage>
</organism>
<keyword evidence="2" id="KW-1185">Reference proteome</keyword>
<name>A1ZZ46_MICM2</name>
<protein>
    <submittedName>
        <fullName evidence="1">Uncharacterized protein</fullName>
    </submittedName>
</protein>
<reference evidence="1 2" key="1">
    <citation type="submission" date="2007-01" db="EMBL/GenBank/DDBJ databases">
        <authorList>
            <person name="Haygood M."/>
            <person name="Podell S."/>
            <person name="Anderson C."/>
            <person name="Hopkinson B."/>
            <person name="Roe K."/>
            <person name="Barbeau K."/>
            <person name="Gaasterland T."/>
            <person name="Ferriera S."/>
            <person name="Johnson J."/>
            <person name="Kravitz S."/>
            <person name="Beeson K."/>
            <person name="Sutton G."/>
            <person name="Rogers Y.-H."/>
            <person name="Friedman R."/>
            <person name="Frazier M."/>
            <person name="Venter J.C."/>
        </authorList>
    </citation>
    <scope>NUCLEOTIDE SEQUENCE [LARGE SCALE GENOMIC DNA]</scope>
    <source>
        <strain evidence="1 2">ATCC 23134</strain>
    </source>
</reference>
<sequence>MIYVATEKKEGLITAYFAKSKKYLQEMGFKWIANFNDEQKAVMWVNENYAMNMKEFLYG</sequence>
<evidence type="ECO:0000313" key="1">
    <source>
        <dbReference type="EMBL" id="EAY24368.1"/>
    </source>
</evidence>
<evidence type="ECO:0000313" key="2">
    <source>
        <dbReference type="Proteomes" id="UP000004095"/>
    </source>
</evidence>
<dbReference type="Proteomes" id="UP000004095">
    <property type="component" value="Unassembled WGS sequence"/>
</dbReference>
<gene>
    <name evidence="1" type="ORF">M23134_02734</name>
</gene>
<dbReference type="RefSeq" id="WP_002704998.1">
    <property type="nucleotide sequence ID" value="NZ_AAWS01000072.1"/>
</dbReference>
<comment type="caution">
    <text evidence="1">The sequence shown here is derived from an EMBL/GenBank/DDBJ whole genome shotgun (WGS) entry which is preliminary data.</text>
</comment>
<proteinExistence type="predicted"/>